<proteinExistence type="predicted"/>
<dbReference type="AlphaFoldDB" id="A0AA40KB52"/>
<feature type="transmembrane region" description="Helical" evidence="1">
    <location>
        <begin position="183"/>
        <end position="202"/>
    </location>
</feature>
<keyword evidence="3" id="KW-1185">Reference proteome</keyword>
<keyword evidence="1" id="KW-1133">Transmembrane helix</keyword>
<evidence type="ECO:0000313" key="3">
    <source>
        <dbReference type="Proteomes" id="UP001172155"/>
    </source>
</evidence>
<accession>A0AA40KB52</accession>
<organism evidence="2 3">
    <name type="scientific">Schizothecium vesticola</name>
    <dbReference type="NCBI Taxonomy" id="314040"/>
    <lineage>
        <taxon>Eukaryota</taxon>
        <taxon>Fungi</taxon>
        <taxon>Dikarya</taxon>
        <taxon>Ascomycota</taxon>
        <taxon>Pezizomycotina</taxon>
        <taxon>Sordariomycetes</taxon>
        <taxon>Sordariomycetidae</taxon>
        <taxon>Sordariales</taxon>
        <taxon>Schizotheciaceae</taxon>
        <taxon>Schizothecium</taxon>
    </lineage>
</organism>
<keyword evidence="1" id="KW-0812">Transmembrane</keyword>
<reference evidence="2" key="1">
    <citation type="submission" date="2023-06" db="EMBL/GenBank/DDBJ databases">
        <title>Genome-scale phylogeny and comparative genomics of the fungal order Sordariales.</title>
        <authorList>
            <consortium name="Lawrence Berkeley National Laboratory"/>
            <person name="Hensen N."/>
            <person name="Bonometti L."/>
            <person name="Westerberg I."/>
            <person name="Brannstrom I.O."/>
            <person name="Guillou S."/>
            <person name="Cros-Aarteil S."/>
            <person name="Calhoun S."/>
            <person name="Haridas S."/>
            <person name="Kuo A."/>
            <person name="Mondo S."/>
            <person name="Pangilinan J."/>
            <person name="Riley R."/>
            <person name="LaButti K."/>
            <person name="Andreopoulos B."/>
            <person name="Lipzen A."/>
            <person name="Chen C."/>
            <person name="Yanf M."/>
            <person name="Daum C."/>
            <person name="Ng V."/>
            <person name="Clum A."/>
            <person name="Steindorff A."/>
            <person name="Ohm R."/>
            <person name="Martin F."/>
            <person name="Silar P."/>
            <person name="Natvig D."/>
            <person name="Lalanne C."/>
            <person name="Gautier V."/>
            <person name="Ament-velasquez S.L."/>
            <person name="Kruys A."/>
            <person name="Hutchinson M.I."/>
            <person name="Powell A.J."/>
            <person name="Barry K."/>
            <person name="Miller A.N."/>
            <person name="Grigoriev I.V."/>
            <person name="Debuchy R."/>
            <person name="Gladieux P."/>
            <person name="Thoren M.H."/>
            <person name="Johannesson H."/>
        </authorList>
    </citation>
    <scope>NUCLEOTIDE SEQUENCE</scope>
    <source>
        <strain evidence="2">SMH3187-1</strain>
    </source>
</reference>
<protein>
    <submittedName>
        <fullName evidence="2">Uncharacterized protein</fullName>
    </submittedName>
</protein>
<gene>
    <name evidence="2" type="ORF">B0T18DRAFT_404925</name>
</gene>
<dbReference type="Proteomes" id="UP001172155">
    <property type="component" value="Unassembled WGS sequence"/>
</dbReference>
<evidence type="ECO:0000256" key="1">
    <source>
        <dbReference type="SAM" id="Phobius"/>
    </source>
</evidence>
<keyword evidence="1" id="KW-0472">Membrane</keyword>
<comment type="caution">
    <text evidence="2">The sequence shown here is derived from an EMBL/GenBank/DDBJ whole genome shotgun (WGS) entry which is preliminary data.</text>
</comment>
<dbReference type="EMBL" id="JAUKUD010000002">
    <property type="protein sequence ID" value="KAK0752461.1"/>
    <property type="molecule type" value="Genomic_DNA"/>
</dbReference>
<sequence>MSARKDTLTLDYPNTILTQYFTARQYSSDEFEQLMERHNLTDPQREHIREAVPRAIQQVVQDTSNNQINNGADIWRSTRSHMLPDGGEGLVAQQLSMWLADNWQSLAPELKRLKEEAALKFLEMKLKVQEWWKKLCEIVGDIVIGVVLPLLKTTVEVLGAAAVGTTLGLGVMALAAANPIGAIVVGGCVGIATLANSGGSSARRRRRRRR</sequence>
<name>A0AA40KB52_9PEZI</name>
<evidence type="ECO:0000313" key="2">
    <source>
        <dbReference type="EMBL" id="KAK0752461.1"/>
    </source>
</evidence>